<feature type="chain" id="PRO_5046425647" evidence="2">
    <location>
        <begin position="19"/>
        <end position="431"/>
    </location>
</feature>
<dbReference type="InterPro" id="IPR026444">
    <property type="entry name" value="Secre_tail"/>
</dbReference>
<dbReference type="Gene3D" id="2.60.120.260">
    <property type="entry name" value="Galactose-binding domain-like"/>
    <property type="match status" value="2"/>
</dbReference>
<feature type="domain" description="CBM-cenC" evidence="3">
    <location>
        <begin position="21"/>
        <end position="139"/>
    </location>
</feature>
<dbReference type="Pfam" id="PF02018">
    <property type="entry name" value="CBM_4_9"/>
    <property type="match status" value="1"/>
</dbReference>
<sequence length="431" mass="46864">MRKIFTLLFIGLSATIYAQTNLVGNANFENGDDSWINSGAVSRTIVTPGHDSNQAFQIEGEVNKGAQIKDVGVDVTVDAYEVSFWAKGTAGEIAKFKIVFTDGSNELVKGTFAETDVWEFFKYTYEQTEVKTISKFILQCGSGTTAAPMTFVADDLFYGVSATGVDPVEPVTPDYTNFPFTEDFESADYTINDELAKQNATDGELDMWPTTNPQVFDRFWRGNNTTEYLATVDADAASGSKAMKIAITTLEGADFRFRTVNIPVGTYTVSFKAKTDASGVGVAKLGFVENSAEWTALTATYATYSGSAEVVANPSSGVTRLILFYTADKTVTGTQSYNIWIDDITIEEGTATSIEKVTSDIVFYPNPMQSELRIMTDAKVNKVEVFSLTGQKVASDYTGSKQVNVAGLSKGVYIVSVEADGQTIRKKVTKQ</sequence>
<dbReference type="NCBIfam" id="TIGR04183">
    <property type="entry name" value="Por_Secre_tail"/>
    <property type="match status" value="1"/>
</dbReference>
<gene>
    <name evidence="5" type="ORF">KEM09_17920</name>
</gene>
<feature type="signal peptide" evidence="2">
    <location>
        <begin position="1"/>
        <end position="18"/>
    </location>
</feature>
<reference evidence="5 6" key="1">
    <citation type="journal article" date="2014" name="Int. J. Syst. Evol. Microbiol.">
        <title>Carboxylicivirga gen. nov. in the family Marinilabiliaceae with two novel species, Carboxylicivirga mesophila sp. nov. and Carboxylicivirga taeanensis sp. nov., and reclassification of Cytophaga fermentans as Saccharicrinis fermentans gen. nov., comb. nov.</title>
        <authorList>
            <person name="Yang S.H."/>
            <person name="Seo H.S."/>
            <person name="Woo J.H."/>
            <person name="Oh H.M."/>
            <person name="Jang H."/>
            <person name="Lee J.H."/>
            <person name="Kim S.J."/>
            <person name="Kwon K.K."/>
        </authorList>
    </citation>
    <scope>NUCLEOTIDE SEQUENCE [LARGE SCALE GENOMIC DNA]</scope>
    <source>
        <strain evidence="5 6">JCM 18290</strain>
    </source>
</reference>
<dbReference type="Pfam" id="PF18962">
    <property type="entry name" value="Por_Secre_tail"/>
    <property type="match status" value="1"/>
</dbReference>
<organism evidence="5 6">
    <name type="scientific">Carboxylicivirga mesophila</name>
    <dbReference type="NCBI Taxonomy" id="1166478"/>
    <lineage>
        <taxon>Bacteria</taxon>
        <taxon>Pseudomonadati</taxon>
        <taxon>Bacteroidota</taxon>
        <taxon>Bacteroidia</taxon>
        <taxon>Marinilabiliales</taxon>
        <taxon>Marinilabiliaceae</taxon>
        <taxon>Carboxylicivirga</taxon>
    </lineage>
</organism>
<dbReference type="InterPro" id="IPR003305">
    <property type="entry name" value="CenC_carb-bd"/>
</dbReference>
<evidence type="ECO:0000259" key="3">
    <source>
        <dbReference type="Pfam" id="PF02018"/>
    </source>
</evidence>
<dbReference type="RefSeq" id="WP_212230394.1">
    <property type="nucleotide sequence ID" value="NZ_JAGUCN010000025.1"/>
</dbReference>
<keyword evidence="1" id="KW-0378">Hydrolase</keyword>
<keyword evidence="2" id="KW-0732">Signal</keyword>
<evidence type="ECO:0000256" key="2">
    <source>
        <dbReference type="SAM" id="SignalP"/>
    </source>
</evidence>
<evidence type="ECO:0000259" key="4">
    <source>
        <dbReference type="Pfam" id="PF18962"/>
    </source>
</evidence>
<accession>A0ABS5KEJ7</accession>
<proteinExistence type="predicted"/>
<evidence type="ECO:0000313" key="5">
    <source>
        <dbReference type="EMBL" id="MBS2213297.1"/>
    </source>
</evidence>
<keyword evidence="6" id="KW-1185">Reference proteome</keyword>
<dbReference type="EMBL" id="JAGUCN010000025">
    <property type="protein sequence ID" value="MBS2213297.1"/>
    <property type="molecule type" value="Genomic_DNA"/>
</dbReference>
<evidence type="ECO:0000256" key="1">
    <source>
        <dbReference type="ARBA" id="ARBA00022801"/>
    </source>
</evidence>
<name>A0ABS5KEJ7_9BACT</name>
<dbReference type="InterPro" id="IPR008979">
    <property type="entry name" value="Galactose-bd-like_sf"/>
</dbReference>
<dbReference type="Proteomes" id="UP000721861">
    <property type="component" value="Unassembled WGS sequence"/>
</dbReference>
<dbReference type="SUPFAM" id="SSF49785">
    <property type="entry name" value="Galactose-binding domain-like"/>
    <property type="match status" value="1"/>
</dbReference>
<feature type="domain" description="Secretion system C-terminal sorting" evidence="4">
    <location>
        <begin position="364"/>
        <end position="428"/>
    </location>
</feature>
<evidence type="ECO:0000313" key="6">
    <source>
        <dbReference type="Proteomes" id="UP000721861"/>
    </source>
</evidence>
<comment type="caution">
    <text evidence="5">The sequence shown here is derived from an EMBL/GenBank/DDBJ whole genome shotgun (WGS) entry which is preliminary data.</text>
</comment>
<protein>
    <submittedName>
        <fullName evidence="5">T9SS type A sorting domain-containing protein</fullName>
    </submittedName>
</protein>